<evidence type="ECO:0000313" key="2">
    <source>
        <dbReference type="Proteomes" id="UP000799754"/>
    </source>
</evidence>
<evidence type="ECO:0000313" key="1">
    <source>
        <dbReference type="EMBL" id="KAF2626771.1"/>
    </source>
</evidence>
<protein>
    <submittedName>
        <fullName evidence="1">Uncharacterized protein</fullName>
    </submittedName>
</protein>
<comment type="caution">
    <text evidence="1">The sequence shown here is derived from an EMBL/GenBank/DDBJ whole genome shotgun (WGS) entry which is preliminary data.</text>
</comment>
<accession>A0ACB6RXY1</accession>
<sequence length="88" mass="10055">MFLPQICSLTLLECSGELLADCCCFLPIAGARYCKKDRARRQSVYSLGDSHPSSLDFLIHVATPTMLPIYQRPELQKLLCHAIDDWYY</sequence>
<dbReference type="Proteomes" id="UP000799754">
    <property type="component" value="Unassembled WGS sequence"/>
</dbReference>
<dbReference type="EMBL" id="MU006719">
    <property type="protein sequence ID" value="KAF2626771.1"/>
    <property type="molecule type" value="Genomic_DNA"/>
</dbReference>
<gene>
    <name evidence="1" type="ORF">BU25DRAFT_469759</name>
</gene>
<organism evidence="1 2">
    <name type="scientific">Macroventuria anomochaeta</name>
    <dbReference type="NCBI Taxonomy" id="301207"/>
    <lineage>
        <taxon>Eukaryota</taxon>
        <taxon>Fungi</taxon>
        <taxon>Dikarya</taxon>
        <taxon>Ascomycota</taxon>
        <taxon>Pezizomycotina</taxon>
        <taxon>Dothideomycetes</taxon>
        <taxon>Pleosporomycetidae</taxon>
        <taxon>Pleosporales</taxon>
        <taxon>Pleosporineae</taxon>
        <taxon>Didymellaceae</taxon>
        <taxon>Macroventuria</taxon>
    </lineage>
</organism>
<reference evidence="1" key="1">
    <citation type="journal article" date="2020" name="Stud. Mycol.">
        <title>101 Dothideomycetes genomes: a test case for predicting lifestyles and emergence of pathogens.</title>
        <authorList>
            <person name="Haridas S."/>
            <person name="Albert R."/>
            <person name="Binder M."/>
            <person name="Bloem J."/>
            <person name="Labutti K."/>
            <person name="Salamov A."/>
            <person name="Andreopoulos B."/>
            <person name="Baker S."/>
            <person name="Barry K."/>
            <person name="Bills G."/>
            <person name="Bluhm B."/>
            <person name="Cannon C."/>
            <person name="Castanera R."/>
            <person name="Culley D."/>
            <person name="Daum C."/>
            <person name="Ezra D."/>
            <person name="Gonzalez J."/>
            <person name="Henrissat B."/>
            <person name="Kuo A."/>
            <person name="Liang C."/>
            <person name="Lipzen A."/>
            <person name="Lutzoni F."/>
            <person name="Magnuson J."/>
            <person name="Mondo S."/>
            <person name="Nolan M."/>
            <person name="Ohm R."/>
            <person name="Pangilinan J."/>
            <person name="Park H.-J."/>
            <person name="Ramirez L."/>
            <person name="Alfaro M."/>
            <person name="Sun H."/>
            <person name="Tritt A."/>
            <person name="Yoshinaga Y."/>
            <person name="Zwiers L.-H."/>
            <person name="Turgeon B."/>
            <person name="Goodwin S."/>
            <person name="Spatafora J."/>
            <person name="Crous P."/>
            <person name="Grigoriev I."/>
        </authorList>
    </citation>
    <scope>NUCLEOTIDE SEQUENCE</scope>
    <source>
        <strain evidence="1">CBS 525.71</strain>
    </source>
</reference>
<proteinExistence type="predicted"/>
<keyword evidence="2" id="KW-1185">Reference proteome</keyword>
<name>A0ACB6RXY1_9PLEO</name>